<evidence type="ECO:0000313" key="7">
    <source>
        <dbReference type="EMBL" id="EOB14525.1"/>
    </source>
</evidence>
<sequence>MKFSMSEISKHNSDSDCWIVIQNKVYDLTNYLDKHPGGKRILLKFAGTDCTELFFRIH</sequence>
<name>R0MJW9_NOSB1</name>
<dbReference type="GO" id="GO:0046872">
    <property type="term" value="F:metal ion binding"/>
    <property type="evidence" value="ECO:0007669"/>
    <property type="project" value="UniProtKB-UniRule"/>
</dbReference>
<evidence type="ECO:0000256" key="2">
    <source>
        <dbReference type="ARBA" id="ARBA00022723"/>
    </source>
</evidence>
<keyword evidence="1 5" id="KW-0349">Heme</keyword>
<evidence type="ECO:0000256" key="5">
    <source>
        <dbReference type="RuleBase" id="RU362121"/>
    </source>
</evidence>
<dbReference type="InterPro" id="IPR050668">
    <property type="entry name" value="Cytochrome_b5"/>
</dbReference>
<dbReference type="Pfam" id="PF00173">
    <property type="entry name" value="Cyt-b5"/>
    <property type="match status" value="1"/>
</dbReference>
<keyword evidence="8" id="KW-1185">Reference proteome</keyword>
<dbReference type="EMBL" id="KB908934">
    <property type="protein sequence ID" value="EOB14525.1"/>
    <property type="molecule type" value="Genomic_DNA"/>
</dbReference>
<dbReference type="Gene3D" id="3.10.120.10">
    <property type="entry name" value="Cytochrome b5-like heme/steroid binding domain"/>
    <property type="match status" value="1"/>
</dbReference>
<dbReference type="AlphaFoldDB" id="R0MJW9"/>
<dbReference type="HOGENOM" id="CLU_102602_7_0_1"/>
<evidence type="ECO:0000259" key="6">
    <source>
        <dbReference type="PROSITE" id="PS50255"/>
    </source>
</evidence>
<keyword evidence="2 5" id="KW-0479">Metal-binding</keyword>
<accession>R0MJW9</accession>
<evidence type="ECO:0000256" key="4">
    <source>
        <dbReference type="ARBA" id="ARBA00038168"/>
    </source>
</evidence>
<comment type="similarity">
    <text evidence="4 5">Belongs to the cytochrome b5 family.</text>
</comment>
<dbReference type="InterPro" id="IPR001199">
    <property type="entry name" value="Cyt_B5-like_heme/steroid-bd"/>
</dbReference>
<reference evidence="7 8" key="1">
    <citation type="journal article" date="2013" name="BMC Genomics">
        <title>Comparative genomics of parasitic silkworm microsporidia reveal an association between genome expansion and host adaptation.</title>
        <authorList>
            <person name="Pan G."/>
            <person name="Xu J."/>
            <person name="Li T."/>
            <person name="Xia Q."/>
            <person name="Liu S.L."/>
            <person name="Zhang G."/>
            <person name="Li S."/>
            <person name="Li C."/>
            <person name="Liu H."/>
            <person name="Yang L."/>
            <person name="Liu T."/>
            <person name="Zhang X."/>
            <person name="Wu Z."/>
            <person name="Fan W."/>
            <person name="Dang X."/>
            <person name="Xiang H."/>
            <person name="Tao M."/>
            <person name="Li Y."/>
            <person name="Hu J."/>
            <person name="Li Z."/>
            <person name="Lin L."/>
            <person name="Luo J."/>
            <person name="Geng L."/>
            <person name="Wang L."/>
            <person name="Long M."/>
            <person name="Wan Y."/>
            <person name="He N."/>
            <person name="Zhang Z."/>
            <person name="Lu C."/>
            <person name="Keeling P.J."/>
            <person name="Wang J."/>
            <person name="Xiang Z."/>
            <person name="Zhou Z."/>
        </authorList>
    </citation>
    <scope>NUCLEOTIDE SEQUENCE [LARGE SCALE GENOMIC DNA]</scope>
    <source>
        <strain evidence="8">CQ1 / CVCC 102059</strain>
    </source>
</reference>
<dbReference type="SMART" id="SM01117">
    <property type="entry name" value="Cyt-b5"/>
    <property type="match status" value="1"/>
</dbReference>
<proteinExistence type="inferred from homology"/>
<organism evidence="7 8">
    <name type="scientific">Nosema bombycis (strain CQ1 / CVCC 102059)</name>
    <name type="common">Microsporidian parasite</name>
    <name type="synonym">Pebrine of silkworm</name>
    <dbReference type="NCBI Taxonomy" id="578461"/>
    <lineage>
        <taxon>Eukaryota</taxon>
        <taxon>Fungi</taxon>
        <taxon>Fungi incertae sedis</taxon>
        <taxon>Microsporidia</taxon>
        <taxon>Nosematidae</taxon>
        <taxon>Nosema</taxon>
    </lineage>
</organism>
<keyword evidence="3 5" id="KW-0408">Iron</keyword>
<evidence type="ECO:0000256" key="1">
    <source>
        <dbReference type="ARBA" id="ARBA00022617"/>
    </source>
</evidence>
<protein>
    <submittedName>
        <fullName evidence="7">Nitrate reductase NADH 2</fullName>
    </submittedName>
</protein>
<dbReference type="InterPro" id="IPR018506">
    <property type="entry name" value="Cyt_B5_heme-BS"/>
</dbReference>
<dbReference type="InterPro" id="IPR036400">
    <property type="entry name" value="Cyt_B5-like_heme/steroid_sf"/>
</dbReference>
<gene>
    <name evidence="7" type="primary">NIA2</name>
    <name evidence="7" type="ORF">NBO_26g0010</name>
</gene>
<dbReference type="PANTHER" id="PTHR19359">
    <property type="entry name" value="CYTOCHROME B5"/>
    <property type="match status" value="1"/>
</dbReference>
<dbReference type="OrthoDB" id="260519at2759"/>
<dbReference type="SUPFAM" id="SSF55856">
    <property type="entry name" value="Cytochrome b5-like heme/steroid binding domain"/>
    <property type="match status" value="1"/>
</dbReference>
<dbReference type="GO" id="GO:0020037">
    <property type="term" value="F:heme binding"/>
    <property type="evidence" value="ECO:0007669"/>
    <property type="project" value="UniProtKB-UniRule"/>
</dbReference>
<evidence type="ECO:0000313" key="8">
    <source>
        <dbReference type="Proteomes" id="UP000016927"/>
    </source>
</evidence>
<dbReference type="PROSITE" id="PS50255">
    <property type="entry name" value="CYTOCHROME_B5_2"/>
    <property type="match status" value="1"/>
</dbReference>
<evidence type="ECO:0000256" key="3">
    <source>
        <dbReference type="ARBA" id="ARBA00023004"/>
    </source>
</evidence>
<dbReference type="GO" id="GO:0016020">
    <property type="term" value="C:membrane"/>
    <property type="evidence" value="ECO:0007669"/>
    <property type="project" value="TreeGrafter"/>
</dbReference>
<dbReference type="Proteomes" id="UP000016927">
    <property type="component" value="Unassembled WGS sequence"/>
</dbReference>
<feature type="domain" description="Cytochrome b5 heme-binding" evidence="6">
    <location>
        <begin position="1"/>
        <end position="58"/>
    </location>
</feature>
<dbReference type="PRINTS" id="PR00363">
    <property type="entry name" value="CYTOCHROMEB5"/>
</dbReference>
<dbReference type="OMA" id="AWVIIQG"/>
<dbReference type="PROSITE" id="PS00191">
    <property type="entry name" value="CYTOCHROME_B5_1"/>
    <property type="match status" value="1"/>
</dbReference>
<dbReference type="STRING" id="578461.R0MJW9"/>
<dbReference type="VEuPathDB" id="MicrosporidiaDB:NBO_26g0010"/>